<feature type="transmembrane region" description="Helical" evidence="1">
    <location>
        <begin position="16"/>
        <end position="34"/>
    </location>
</feature>
<dbReference type="AlphaFoldDB" id="A0AAE0KY88"/>
<feature type="transmembrane region" description="Helical" evidence="1">
    <location>
        <begin position="266"/>
        <end position="286"/>
    </location>
</feature>
<feature type="transmembrane region" description="Helical" evidence="1">
    <location>
        <begin position="185"/>
        <end position="203"/>
    </location>
</feature>
<feature type="transmembrane region" description="Helical" evidence="1">
    <location>
        <begin position="330"/>
        <end position="354"/>
    </location>
</feature>
<proteinExistence type="predicted"/>
<evidence type="ECO:0000313" key="3">
    <source>
        <dbReference type="Proteomes" id="UP001190700"/>
    </source>
</evidence>
<keyword evidence="1" id="KW-0472">Membrane</keyword>
<protein>
    <submittedName>
        <fullName evidence="2">Uncharacterized protein</fullName>
    </submittedName>
</protein>
<feature type="transmembrane region" description="Helical" evidence="1">
    <location>
        <begin position="210"/>
        <end position="227"/>
    </location>
</feature>
<feature type="transmembrane region" description="Helical" evidence="1">
    <location>
        <begin position="137"/>
        <end position="159"/>
    </location>
</feature>
<name>A0AAE0KY88_9CHLO</name>
<evidence type="ECO:0000313" key="2">
    <source>
        <dbReference type="EMBL" id="KAK3265067.1"/>
    </source>
</evidence>
<keyword evidence="1" id="KW-1133">Transmembrane helix</keyword>
<keyword evidence="3" id="KW-1185">Reference proteome</keyword>
<sequence>MEEPELLEVTTARWPFAWLLWPVTFSLSCWFLAFNQHIFLAALPDPQVWWLLGTPTAKDLALSLKDLLPTTTADAYELGKLANELGGLPQENLAEPLLRRAQEILNTPTLLTRDNLEFGVAEAVAQASQARSPLAKIFGLFSVVNLAALLAIGGILFSFGPTLGMVARPLIKFLDQLLKPLLEKIGEFVSNVLTMLLVLARLLRPLGEPAVWLSVFYIIAAAGRFPASEGAVQQVAMLGSAFALPAFGLSVGRAKDTDKELDDKEVEALTTIFFSWVTFSLVPIAVLYQSKIIGTCAVISAFCALGLFASPFMFGWVAGFKSEASLTRTATAASILLAAFFALKSAGVEALWLAPFSSGVSVFGGVALGLAGLIWTSSFYKSDISYTIRNALFFGGTTLVAFLGAYLNAAGLRNAAITYFILWASEILLTISKEFEVLFPYIFVASICLYQATLYLRTNPEFIYSMFNIFQ</sequence>
<evidence type="ECO:0000256" key="1">
    <source>
        <dbReference type="SAM" id="Phobius"/>
    </source>
</evidence>
<organism evidence="2 3">
    <name type="scientific">Cymbomonas tetramitiformis</name>
    <dbReference type="NCBI Taxonomy" id="36881"/>
    <lineage>
        <taxon>Eukaryota</taxon>
        <taxon>Viridiplantae</taxon>
        <taxon>Chlorophyta</taxon>
        <taxon>Pyramimonadophyceae</taxon>
        <taxon>Pyramimonadales</taxon>
        <taxon>Pyramimonadaceae</taxon>
        <taxon>Cymbomonas</taxon>
    </lineage>
</organism>
<comment type="caution">
    <text evidence="2">The sequence shown here is derived from an EMBL/GenBank/DDBJ whole genome shotgun (WGS) entry which is preliminary data.</text>
</comment>
<dbReference type="Proteomes" id="UP001190700">
    <property type="component" value="Unassembled WGS sequence"/>
</dbReference>
<reference evidence="2 3" key="1">
    <citation type="journal article" date="2015" name="Genome Biol. Evol.">
        <title>Comparative Genomics of a Bacterivorous Green Alga Reveals Evolutionary Causalities and Consequences of Phago-Mixotrophic Mode of Nutrition.</title>
        <authorList>
            <person name="Burns J.A."/>
            <person name="Paasch A."/>
            <person name="Narechania A."/>
            <person name="Kim E."/>
        </authorList>
    </citation>
    <scope>NUCLEOTIDE SEQUENCE [LARGE SCALE GENOMIC DNA]</scope>
    <source>
        <strain evidence="2 3">PLY_AMNH</strain>
    </source>
</reference>
<feature type="transmembrane region" description="Helical" evidence="1">
    <location>
        <begin position="292"/>
        <end position="318"/>
    </location>
</feature>
<gene>
    <name evidence="2" type="ORF">CYMTET_26229</name>
</gene>
<accession>A0AAE0KY88</accession>
<feature type="transmembrane region" description="Helical" evidence="1">
    <location>
        <begin position="438"/>
        <end position="456"/>
    </location>
</feature>
<keyword evidence="1" id="KW-0812">Transmembrane</keyword>
<feature type="transmembrane region" description="Helical" evidence="1">
    <location>
        <begin position="360"/>
        <end position="380"/>
    </location>
</feature>
<dbReference type="EMBL" id="LGRX02014173">
    <property type="protein sequence ID" value="KAK3265067.1"/>
    <property type="molecule type" value="Genomic_DNA"/>
</dbReference>
<feature type="transmembrane region" description="Helical" evidence="1">
    <location>
        <begin position="233"/>
        <end position="254"/>
    </location>
</feature>